<dbReference type="STRING" id="1244869.H261_13970"/>
<gene>
    <name evidence="3" type="ORF">H261_13970</name>
</gene>
<accession>M3A967</accession>
<dbReference type="InterPro" id="IPR011034">
    <property type="entry name" value="Formyl_transferase-like_C_sf"/>
</dbReference>
<feature type="domain" description="Formyl transferase N-terminal" evidence="1">
    <location>
        <begin position="14"/>
        <end position="166"/>
    </location>
</feature>
<dbReference type="Pfam" id="PF00551">
    <property type="entry name" value="Formyl_trans_N"/>
    <property type="match status" value="1"/>
</dbReference>
<dbReference type="OrthoDB" id="5355061at2"/>
<evidence type="ECO:0000313" key="4">
    <source>
        <dbReference type="Proteomes" id="UP000011744"/>
    </source>
</evidence>
<feature type="domain" description="Formyl transferase C-terminal" evidence="2">
    <location>
        <begin position="227"/>
        <end position="308"/>
    </location>
</feature>
<dbReference type="GO" id="GO:0004479">
    <property type="term" value="F:methionyl-tRNA formyltransferase activity"/>
    <property type="evidence" value="ECO:0007669"/>
    <property type="project" value="TreeGrafter"/>
</dbReference>
<keyword evidence="4" id="KW-1185">Reference proteome</keyword>
<dbReference type="PANTHER" id="PTHR11138:SF5">
    <property type="entry name" value="METHIONYL-TRNA FORMYLTRANSFERASE, MITOCHONDRIAL"/>
    <property type="match status" value="1"/>
</dbReference>
<dbReference type="EMBL" id="AONQ01000037">
    <property type="protein sequence ID" value="EME69328.1"/>
    <property type="molecule type" value="Genomic_DNA"/>
</dbReference>
<dbReference type="InterPro" id="IPR036477">
    <property type="entry name" value="Formyl_transf_N_sf"/>
</dbReference>
<dbReference type="eggNOG" id="COG0223">
    <property type="taxonomic scope" value="Bacteria"/>
</dbReference>
<dbReference type="Proteomes" id="UP000011744">
    <property type="component" value="Unassembled WGS sequence"/>
</dbReference>
<dbReference type="SUPFAM" id="SSF53328">
    <property type="entry name" value="Formyltransferase"/>
    <property type="match status" value="1"/>
</dbReference>
<dbReference type="PANTHER" id="PTHR11138">
    <property type="entry name" value="METHIONYL-TRNA FORMYLTRANSFERASE"/>
    <property type="match status" value="1"/>
</dbReference>
<organism evidence="3 4">
    <name type="scientific">Paramagnetospirillum caucaseum</name>
    <dbReference type="NCBI Taxonomy" id="1244869"/>
    <lineage>
        <taxon>Bacteria</taxon>
        <taxon>Pseudomonadati</taxon>
        <taxon>Pseudomonadota</taxon>
        <taxon>Alphaproteobacteria</taxon>
        <taxon>Rhodospirillales</taxon>
        <taxon>Magnetospirillaceae</taxon>
        <taxon>Paramagnetospirillum</taxon>
    </lineage>
</organism>
<name>M3A967_9PROT</name>
<sequence>MTTEIHLPPKSELKLALLGHGHHLCTLMRRLTERGFPAPVVVTHPRSDHERDRQLLTDPEVYSYVFDVAAELGVEVIESKTLTDGALIARLTDMGCTAAFSCSCRSIIRGDFIRAFGGLVFNLHPSRLPLERGGGTFSWRIMNGSDEVSATLHMIDEGVDTGLLLSTRTGELNHPYPLPNHFLAATNRVYAQLIEDFLDAAEAGQPLPARPQDEDQATYLPRLHTETNGAIDWSWPIEALERFIRAFGPPYPGAFTFIGETKVAVLDAEIEPDGQIWHPYAAGRVLSRLSDGSVRVIANGGILRIRRVMVDWQESRPAELIGITDMFSTPPEILHRARSAVIAASKMAVPGGTKP</sequence>
<protein>
    <submittedName>
        <fullName evidence="3">Methionyl-tRNA formyltransferase</fullName>
    </submittedName>
</protein>
<evidence type="ECO:0000313" key="3">
    <source>
        <dbReference type="EMBL" id="EME69328.1"/>
    </source>
</evidence>
<evidence type="ECO:0000259" key="1">
    <source>
        <dbReference type="Pfam" id="PF00551"/>
    </source>
</evidence>
<dbReference type="PATRIC" id="fig|1244869.3.peg.2815"/>
<dbReference type="RefSeq" id="WP_008618598.1">
    <property type="nucleotide sequence ID" value="NZ_AONQ01000037.1"/>
</dbReference>
<dbReference type="AlphaFoldDB" id="M3A967"/>
<proteinExistence type="predicted"/>
<reference evidence="3 4" key="1">
    <citation type="journal article" date="2014" name="Genome Announc.">
        <title>Draft Genome Sequence of Magnetospirillum sp. Strain SO-1, a Freshwater Magnetotactic Bacterium Isolated from the Ol'khovka River, Russia.</title>
        <authorList>
            <person name="Grouzdev D.S."/>
            <person name="Dziuba M.V."/>
            <person name="Sukhacheva M.S."/>
            <person name="Mardanov A.V."/>
            <person name="Beletskiy A.V."/>
            <person name="Kuznetsov B.B."/>
            <person name="Skryabin K.G."/>
        </authorList>
    </citation>
    <scope>NUCLEOTIDE SEQUENCE [LARGE SCALE GENOMIC DNA]</scope>
    <source>
        <strain evidence="3 4">SO-1</strain>
    </source>
</reference>
<comment type="caution">
    <text evidence="3">The sequence shown here is derived from an EMBL/GenBank/DDBJ whole genome shotgun (WGS) entry which is preliminary data.</text>
</comment>
<dbReference type="Pfam" id="PF02911">
    <property type="entry name" value="Formyl_trans_C"/>
    <property type="match status" value="1"/>
</dbReference>
<evidence type="ECO:0000259" key="2">
    <source>
        <dbReference type="Pfam" id="PF02911"/>
    </source>
</evidence>
<dbReference type="GO" id="GO:0005829">
    <property type="term" value="C:cytosol"/>
    <property type="evidence" value="ECO:0007669"/>
    <property type="project" value="TreeGrafter"/>
</dbReference>
<dbReference type="InterPro" id="IPR005793">
    <property type="entry name" value="Formyl_trans_C"/>
</dbReference>
<dbReference type="SUPFAM" id="SSF50486">
    <property type="entry name" value="FMT C-terminal domain-like"/>
    <property type="match status" value="1"/>
</dbReference>
<keyword evidence="3" id="KW-0808">Transferase</keyword>
<dbReference type="Gene3D" id="3.40.50.12230">
    <property type="match status" value="1"/>
</dbReference>
<dbReference type="InterPro" id="IPR002376">
    <property type="entry name" value="Formyl_transf_N"/>
</dbReference>